<dbReference type="PANTHER" id="PTHR31668:SF29">
    <property type="entry name" value="ZN(2)-C6 FUNGAL-TYPE DOMAIN-CONTAINING PROTEIN"/>
    <property type="match status" value="1"/>
</dbReference>
<protein>
    <submittedName>
        <fullName evidence="5">Related to transcription activator</fullName>
    </submittedName>
</protein>
<evidence type="ECO:0000256" key="1">
    <source>
        <dbReference type="ARBA" id="ARBA00022723"/>
    </source>
</evidence>
<dbReference type="EMBL" id="FJOG01000011">
    <property type="protein sequence ID" value="CZR58025.1"/>
    <property type="molecule type" value="Genomic_DNA"/>
</dbReference>
<dbReference type="InterPro" id="IPR050797">
    <property type="entry name" value="Carb_Metab_Trans_Reg"/>
</dbReference>
<evidence type="ECO:0000313" key="5">
    <source>
        <dbReference type="EMBL" id="CZR58025.1"/>
    </source>
</evidence>
<evidence type="ECO:0000313" key="6">
    <source>
        <dbReference type="Proteomes" id="UP000184330"/>
    </source>
</evidence>
<evidence type="ECO:0000256" key="3">
    <source>
        <dbReference type="SAM" id="MobiDB-lite"/>
    </source>
</evidence>
<dbReference type="GO" id="GO:0003677">
    <property type="term" value="F:DNA binding"/>
    <property type="evidence" value="ECO:0007669"/>
    <property type="project" value="InterPro"/>
</dbReference>
<dbReference type="Pfam" id="PF04082">
    <property type="entry name" value="Fungal_trans"/>
    <property type="match status" value="1"/>
</dbReference>
<dbReference type="Proteomes" id="UP000184330">
    <property type="component" value="Unassembled WGS sequence"/>
</dbReference>
<feature type="compositionally biased region" description="Polar residues" evidence="3">
    <location>
        <begin position="70"/>
        <end position="91"/>
    </location>
</feature>
<dbReference type="SMART" id="SM00906">
    <property type="entry name" value="Fungal_trans"/>
    <property type="match status" value="1"/>
</dbReference>
<gene>
    <name evidence="5" type="ORF">PAC_07915</name>
</gene>
<evidence type="ECO:0000259" key="4">
    <source>
        <dbReference type="PROSITE" id="PS50048"/>
    </source>
</evidence>
<sequence length="646" mass="71708">MSPEPSKPITGRRTVCDHCRRRRIRCDGEFPCNQCNNASLNCKREHVPKRRGPKRGSGRVINELRLQEDNGVQTNLPKISGSAATSQSSGPPSIDQWISDSADASTSPTTGQQRWHPIMSDVSHLSEEPNSVFTTDQFRPTSQSYFHLLPTCLDLFMEHIYPIMPLVHKPTLRASINRPLEMYEKNLLYSLCALTSTHMSGKSILAPGPPSWEAAGRFFLDECISVRQHYDFVEDKSLSAVISSYFVSTAFFELNQNRKSWYYLREALTMGQDLGFHDEKSYAGLSHAEALCRRRTFWILYVTERSFAILRHKPLTLQKTPSFPSTLHDYESPEIHTGFMHLVNSYHLLDSAFVDSWNESAEAPASTLTYTALQQQLSRPQAHNVPLTDIQKADILVTQQWLRLIIWQSSMRQGLLSSTAADESMTFRYPLTIAHSLLNVISSLPTTSIEVHGMGIFEKIFEIGNTMLDVMQACGTNMTNEAAYGVVQDPFEIFVKTLSQTPNSQRQYANLLLAKAAEKPEFRRFSAGLMPELHGHGGIVPTPGLDFGGAGNVGFAGGAGLELGLGLTPPQGRQWRGSIVGEIQDDGTYKVNENNEAQTQSWGSDASATGTGSGPNTIWIPDSMSDDGSGSLLIGDGMESVWMKME</sequence>
<reference evidence="5 6" key="1">
    <citation type="submission" date="2016-03" db="EMBL/GenBank/DDBJ databases">
        <authorList>
            <person name="Ploux O."/>
        </authorList>
    </citation>
    <scope>NUCLEOTIDE SEQUENCE [LARGE SCALE GENOMIC DNA]</scope>
    <source>
        <strain evidence="5 6">UAMH 11012</strain>
    </source>
</reference>
<dbReference type="InterPro" id="IPR007219">
    <property type="entry name" value="XnlR_reg_dom"/>
</dbReference>
<dbReference type="AlphaFoldDB" id="A0A1L7WZ39"/>
<feature type="compositionally biased region" description="Low complexity" evidence="3">
    <location>
        <begin position="601"/>
        <end position="610"/>
    </location>
</feature>
<keyword evidence="6" id="KW-1185">Reference proteome</keyword>
<dbReference type="Gene3D" id="4.10.240.10">
    <property type="entry name" value="Zn(2)-C6 fungal-type DNA-binding domain"/>
    <property type="match status" value="1"/>
</dbReference>
<feature type="region of interest" description="Disordered" evidence="3">
    <location>
        <begin position="68"/>
        <end position="114"/>
    </location>
</feature>
<dbReference type="STRING" id="576137.A0A1L7WZ39"/>
<feature type="compositionally biased region" description="Low complexity" evidence="3">
    <location>
        <begin position="99"/>
        <end position="110"/>
    </location>
</feature>
<dbReference type="GO" id="GO:0000981">
    <property type="term" value="F:DNA-binding transcription factor activity, RNA polymerase II-specific"/>
    <property type="evidence" value="ECO:0007669"/>
    <property type="project" value="InterPro"/>
</dbReference>
<feature type="region of interest" description="Disordered" evidence="3">
    <location>
        <begin position="596"/>
        <end position="632"/>
    </location>
</feature>
<feature type="compositionally biased region" description="Low complexity" evidence="3">
    <location>
        <begin position="622"/>
        <end position="632"/>
    </location>
</feature>
<name>A0A1L7WZ39_9HELO</name>
<dbReference type="CDD" id="cd12148">
    <property type="entry name" value="fungal_TF_MHR"/>
    <property type="match status" value="1"/>
</dbReference>
<dbReference type="PROSITE" id="PS00463">
    <property type="entry name" value="ZN2_CY6_FUNGAL_1"/>
    <property type="match status" value="1"/>
</dbReference>
<dbReference type="SMART" id="SM00066">
    <property type="entry name" value="GAL4"/>
    <property type="match status" value="1"/>
</dbReference>
<dbReference type="SUPFAM" id="SSF57701">
    <property type="entry name" value="Zn2/Cys6 DNA-binding domain"/>
    <property type="match status" value="1"/>
</dbReference>
<feature type="domain" description="Zn(2)-C6 fungal-type" evidence="4">
    <location>
        <begin position="15"/>
        <end position="44"/>
    </location>
</feature>
<proteinExistence type="predicted"/>
<organism evidence="5 6">
    <name type="scientific">Phialocephala subalpina</name>
    <dbReference type="NCBI Taxonomy" id="576137"/>
    <lineage>
        <taxon>Eukaryota</taxon>
        <taxon>Fungi</taxon>
        <taxon>Dikarya</taxon>
        <taxon>Ascomycota</taxon>
        <taxon>Pezizomycotina</taxon>
        <taxon>Leotiomycetes</taxon>
        <taxon>Helotiales</taxon>
        <taxon>Mollisiaceae</taxon>
        <taxon>Phialocephala</taxon>
        <taxon>Phialocephala fortinii species complex</taxon>
    </lineage>
</organism>
<dbReference type="CDD" id="cd00067">
    <property type="entry name" value="GAL4"/>
    <property type="match status" value="1"/>
</dbReference>
<evidence type="ECO:0000256" key="2">
    <source>
        <dbReference type="ARBA" id="ARBA00023242"/>
    </source>
</evidence>
<dbReference type="PANTHER" id="PTHR31668">
    <property type="entry name" value="GLUCOSE TRANSPORT TRANSCRIPTION REGULATOR RGT1-RELATED-RELATED"/>
    <property type="match status" value="1"/>
</dbReference>
<dbReference type="GO" id="GO:0008270">
    <property type="term" value="F:zinc ion binding"/>
    <property type="evidence" value="ECO:0007669"/>
    <property type="project" value="InterPro"/>
</dbReference>
<keyword evidence="1" id="KW-0479">Metal-binding</keyword>
<dbReference type="Pfam" id="PF00172">
    <property type="entry name" value="Zn_clus"/>
    <property type="match status" value="1"/>
</dbReference>
<dbReference type="InterPro" id="IPR036864">
    <property type="entry name" value="Zn2-C6_fun-type_DNA-bd_sf"/>
</dbReference>
<dbReference type="GO" id="GO:0006351">
    <property type="term" value="P:DNA-templated transcription"/>
    <property type="evidence" value="ECO:0007669"/>
    <property type="project" value="InterPro"/>
</dbReference>
<dbReference type="PROSITE" id="PS50048">
    <property type="entry name" value="ZN2_CY6_FUNGAL_2"/>
    <property type="match status" value="1"/>
</dbReference>
<keyword evidence="2" id="KW-0539">Nucleus</keyword>
<dbReference type="OrthoDB" id="271595at2759"/>
<dbReference type="InterPro" id="IPR001138">
    <property type="entry name" value="Zn2Cys6_DnaBD"/>
</dbReference>
<accession>A0A1L7WZ39</accession>